<dbReference type="SMART" id="SM00389">
    <property type="entry name" value="HOX"/>
    <property type="match status" value="1"/>
</dbReference>
<keyword evidence="4 5" id="KW-0539">Nucleus</keyword>
<sequence>MYFPFTYELNEPGSCQRSTKSVTAPYWVSLINYQGKANKKKCGERKPRQAYTIKQLERLEYEFKIDKYLSVNKRIELAKSLLLTEIQIKTWFQNRRTKWKKQLTSRLKMAQRQGIWIASVPAPKMTSSPINISSQFCLDCISKIN</sequence>
<dbReference type="PRINTS" id="PR00024">
    <property type="entry name" value="HOMEOBOX"/>
</dbReference>
<evidence type="ECO:0000256" key="4">
    <source>
        <dbReference type="ARBA" id="ARBA00023242"/>
    </source>
</evidence>
<dbReference type="EMBL" id="CH902618">
    <property type="protein sequence ID" value="KPU79126.1"/>
    <property type="molecule type" value="Genomic_DNA"/>
</dbReference>
<dbReference type="InterPro" id="IPR001356">
    <property type="entry name" value="HD"/>
</dbReference>
<evidence type="ECO:0000313" key="8">
    <source>
        <dbReference type="EMBL" id="KPU79126.1"/>
    </source>
</evidence>
<reference evidence="8 9" key="1">
    <citation type="journal article" date="2007" name="Nature">
        <title>Evolution of genes and genomes on the Drosophila phylogeny.</title>
        <authorList>
            <consortium name="Drosophila 12 Genomes Consortium"/>
            <person name="Clark A.G."/>
            <person name="Eisen M.B."/>
            <person name="Smith D.R."/>
            <person name="Bergman C.M."/>
            <person name="Oliver B."/>
            <person name="Markow T.A."/>
            <person name="Kaufman T.C."/>
            <person name="Kellis M."/>
            <person name="Gelbart W."/>
            <person name="Iyer V.N."/>
            <person name="Pollard D.A."/>
            <person name="Sackton T.B."/>
            <person name="Larracuente A.M."/>
            <person name="Singh N.D."/>
            <person name="Abad J.P."/>
            <person name="Abt D.N."/>
            <person name="Adryan B."/>
            <person name="Aguade M."/>
            <person name="Akashi H."/>
            <person name="Anderson W.W."/>
            <person name="Aquadro C.F."/>
            <person name="Ardell D.H."/>
            <person name="Arguello R."/>
            <person name="Artieri C.G."/>
            <person name="Barbash D.A."/>
            <person name="Barker D."/>
            <person name="Barsanti P."/>
            <person name="Batterham P."/>
            <person name="Batzoglou S."/>
            <person name="Begun D."/>
            <person name="Bhutkar A."/>
            <person name="Blanco E."/>
            <person name="Bosak S.A."/>
            <person name="Bradley R.K."/>
            <person name="Brand A.D."/>
            <person name="Brent M.R."/>
            <person name="Brooks A.N."/>
            <person name="Brown R.H."/>
            <person name="Butlin R.K."/>
            <person name="Caggese C."/>
            <person name="Calvi B.R."/>
            <person name="Bernardo de Carvalho A."/>
            <person name="Caspi A."/>
            <person name="Castrezana S."/>
            <person name="Celniker S.E."/>
            <person name="Chang J.L."/>
            <person name="Chapple C."/>
            <person name="Chatterji S."/>
            <person name="Chinwalla A."/>
            <person name="Civetta A."/>
            <person name="Clifton S.W."/>
            <person name="Comeron J.M."/>
            <person name="Costello J.C."/>
            <person name="Coyne J.A."/>
            <person name="Daub J."/>
            <person name="David R.G."/>
            <person name="Delcher A.L."/>
            <person name="Delehaunty K."/>
            <person name="Do C.B."/>
            <person name="Ebling H."/>
            <person name="Edwards K."/>
            <person name="Eickbush T."/>
            <person name="Evans J.D."/>
            <person name="Filipski A."/>
            <person name="Findeiss S."/>
            <person name="Freyhult E."/>
            <person name="Fulton L."/>
            <person name="Fulton R."/>
            <person name="Garcia A.C."/>
            <person name="Gardiner A."/>
            <person name="Garfield D.A."/>
            <person name="Garvin B.E."/>
            <person name="Gibson G."/>
            <person name="Gilbert D."/>
            <person name="Gnerre S."/>
            <person name="Godfrey J."/>
            <person name="Good R."/>
            <person name="Gotea V."/>
            <person name="Gravely B."/>
            <person name="Greenberg A.J."/>
            <person name="Griffiths-Jones S."/>
            <person name="Gross S."/>
            <person name="Guigo R."/>
            <person name="Gustafson E.A."/>
            <person name="Haerty W."/>
            <person name="Hahn M.W."/>
            <person name="Halligan D.L."/>
            <person name="Halpern A.L."/>
            <person name="Halter G.M."/>
            <person name="Han M.V."/>
            <person name="Heger A."/>
            <person name="Hillier L."/>
            <person name="Hinrichs A.S."/>
            <person name="Holmes I."/>
            <person name="Hoskins R.A."/>
            <person name="Hubisz M.J."/>
            <person name="Hultmark D."/>
            <person name="Huntley M.A."/>
            <person name="Jaffe D.B."/>
            <person name="Jagadeeshan S."/>
            <person name="Jeck W.R."/>
            <person name="Johnson J."/>
            <person name="Jones C.D."/>
            <person name="Jordan W.C."/>
            <person name="Karpen G.H."/>
            <person name="Kataoka E."/>
            <person name="Keightley P.D."/>
            <person name="Kheradpour P."/>
            <person name="Kirkness E.F."/>
            <person name="Koerich L.B."/>
            <person name="Kristiansen K."/>
            <person name="Kudrna D."/>
            <person name="Kulathinal R.J."/>
            <person name="Kumar S."/>
            <person name="Kwok R."/>
            <person name="Lander E."/>
            <person name="Langley C.H."/>
            <person name="Lapoint R."/>
            <person name="Lazzaro B.P."/>
            <person name="Lee S.J."/>
            <person name="Levesque L."/>
            <person name="Li R."/>
            <person name="Lin C.F."/>
            <person name="Lin M.F."/>
            <person name="Lindblad-Toh K."/>
            <person name="Llopart A."/>
            <person name="Long M."/>
            <person name="Low L."/>
            <person name="Lozovsky E."/>
            <person name="Lu J."/>
            <person name="Luo M."/>
            <person name="Machado C.A."/>
            <person name="Makalowski W."/>
            <person name="Marzo M."/>
            <person name="Matsuda M."/>
            <person name="Matzkin L."/>
            <person name="McAllister B."/>
            <person name="McBride C.S."/>
            <person name="McKernan B."/>
            <person name="McKernan K."/>
            <person name="Mendez-Lago M."/>
            <person name="Minx P."/>
            <person name="Mollenhauer M.U."/>
            <person name="Montooth K."/>
            <person name="Mount S.M."/>
            <person name="Mu X."/>
            <person name="Myers E."/>
            <person name="Negre B."/>
            <person name="Newfeld S."/>
            <person name="Nielsen R."/>
            <person name="Noor M.A."/>
            <person name="O'Grady P."/>
            <person name="Pachter L."/>
            <person name="Papaceit M."/>
            <person name="Parisi M.J."/>
            <person name="Parisi M."/>
            <person name="Parts L."/>
            <person name="Pedersen J.S."/>
            <person name="Pesole G."/>
            <person name="Phillippy A.M."/>
            <person name="Ponting C.P."/>
            <person name="Pop M."/>
            <person name="Porcelli D."/>
            <person name="Powell J.R."/>
            <person name="Prohaska S."/>
            <person name="Pruitt K."/>
            <person name="Puig M."/>
            <person name="Quesneville H."/>
            <person name="Ram K.R."/>
            <person name="Rand D."/>
            <person name="Rasmussen M.D."/>
            <person name="Reed L.K."/>
            <person name="Reenan R."/>
            <person name="Reily A."/>
            <person name="Remington K.A."/>
            <person name="Rieger T.T."/>
            <person name="Ritchie M.G."/>
            <person name="Robin C."/>
            <person name="Rogers Y.H."/>
            <person name="Rohde C."/>
            <person name="Rozas J."/>
            <person name="Rubenfield M.J."/>
            <person name="Ruiz A."/>
            <person name="Russo S."/>
            <person name="Salzberg S.L."/>
            <person name="Sanchez-Gracia A."/>
            <person name="Saranga D.J."/>
            <person name="Sato H."/>
            <person name="Schaeffer S.W."/>
            <person name="Schatz M.C."/>
            <person name="Schlenke T."/>
            <person name="Schwartz R."/>
            <person name="Segarra C."/>
            <person name="Singh R.S."/>
            <person name="Sirot L."/>
            <person name="Sirota M."/>
            <person name="Sisneros N.B."/>
            <person name="Smith C.D."/>
            <person name="Smith T.F."/>
            <person name="Spieth J."/>
            <person name="Stage D.E."/>
            <person name="Stark A."/>
            <person name="Stephan W."/>
            <person name="Strausberg R.L."/>
            <person name="Strempel S."/>
            <person name="Sturgill D."/>
            <person name="Sutton G."/>
            <person name="Sutton G.G."/>
            <person name="Tao W."/>
            <person name="Teichmann S."/>
            <person name="Tobari Y.N."/>
            <person name="Tomimura Y."/>
            <person name="Tsolas J.M."/>
            <person name="Valente V.L."/>
            <person name="Venter E."/>
            <person name="Venter J.C."/>
            <person name="Vicario S."/>
            <person name="Vieira F.G."/>
            <person name="Vilella A.J."/>
            <person name="Villasante A."/>
            <person name="Walenz B."/>
            <person name="Wang J."/>
            <person name="Wasserman M."/>
            <person name="Watts T."/>
            <person name="Wilson D."/>
            <person name="Wilson R.K."/>
            <person name="Wing R.A."/>
            <person name="Wolfner M.F."/>
            <person name="Wong A."/>
            <person name="Wong G.K."/>
            <person name="Wu C.I."/>
            <person name="Wu G."/>
            <person name="Yamamoto D."/>
            <person name="Yang H.P."/>
            <person name="Yang S.P."/>
            <person name="Yorke J.A."/>
            <person name="Yoshida K."/>
            <person name="Zdobnov E."/>
            <person name="Zhang P."/>
            <person name="Zhang Y."/>
            <person name="Zimin A.V."/>
            <person name="Baldwin J."/>
            <person name="Abdouelleil A."/>
            <person name="Abdulkadir J."/>
            <person name="Abebe A."/>
            <person name="Abera B."/>
            <person name="Abreu J."/>
            <person name="Acer S.C."/>
            <person name="Aftuck L."/>
            <person name="Alexander A."/>
            <person name="An P."/>
            <person name="Anderson E."/>
            <person name="Anderson S."/>
            <person name="Arachi H."/>
            <person name="Azer M."/>
            <person name="Bachantsang P."/>
            <person name="Barry A."/>
            <person name="Bayul T."/>
            <person name="Berlin A."/>
            <person name="Bessette D."/>
            <person name="Bloom T."/>
            <person name="Blye J."/>
            <person name="Boguslavskiy L."/>
            <person name="Bonnet C."/>
            <person name="Boukhgalter B."/>
            <person name="Bourzgui I."/>
            <person name="Brown A."/>
            <person name="Cahill P."/>
            <person name="Channer S."/>
            <person name="Cheshatsang Y."/>
            <person name="Chuda L."/>
            <person name="Citroen M."/>
            <person name="Collymore A."/>
            <person name="Cooke P."/>
            <person name="Costello M."/>
            <person name="D'Aco K."/>
            <person name="Daza R."/>
            <person name="De Haan G."/>
            <person name="DeGray S."/>
            <person name="DeMaso C."/>
            <person name="Dhargay N."/>
            <person name="Dooley K."/>
            <person name="Dooley E."/>
            <person name="Doricent M."/>
            <person name="Dorje P."/>
            <person name="Dorjee K."/>
            <person name="Dupes A."/>
            <person name="Elong R."/>
            <person name="Falk J."/>
            <person name="Farina A."/>
            <person name="Faro S."/>
            <person name="Ferguson D."/>
            <person name="Fisher S."/>
            <person name="Foley C.D."/>
            <person name="Franke A."/>
            <person name="Friedrich D."/>
            <person name="Gadbois L."/>
            <person name="Gearin G."/>
            <person name="Gearin C.R."/>
            <person name="Giannoukos G."/>
            <person name="Goode T."/>
            <person name="Graham J."/>
            <person name="Grandbois E."/>
            <person name="Grewal S."/>
            <person name="Gyaltsen K."/>
            <person name="Hafez N."/>
            <person name="Hagos B."/>
            <person name="Hall J."/>
            <person name="Henson C."/>
            <person name="Hollinger A."/>
            <person name="Honan T."/>
            <person name="Huard M.D."/>
            <person name="Hughes L."/>
            <person name="Hurhula B."/>
            <person name="Husby M.E."/>
            <person name="Kamat A."/>
            <person name="Kanga B."/>
            <person name="Kashin S."/>
            <person name="Khazanovich D."/>
            <person name="Kisner P."/>
            <person name="Lance K."/>
            <person name="Lara M."/>
            <person name="Lee W."/>
            <person name="Lennon N."/>
            <person name="Letendre F."/>
            <person name="LeVine R."/>
            <person name="Lipovsky A."/>
            <person name="Liu X."/>
            <person name="Liu J."/>
            <person name="Liu S."/>
            <person name="Lokyitsang T."/>
            <person name="Lokyitsang Y."/>
            <person name="Lubonja R."/>
            <person name="Lui A."/>
            <person name="MacDonald P."/>
            <person name="Magnisalis V."/>
            <person name="Maru K."/>
            <person name="Matthews C."/>
            <person name="McCusker W."/>
            <person name="McDonough S."/>
            <person name="Mehta T."/>
            <person name="Meldrim J."/>
            <person name="Meneus L."/>
            <person name="Mihai O."/>
            <person name="Mihalev A."/>
            <person name="Mihova T."/>
            <person name="Mittelman R."/>
            <person name="Mlenga V."/>
            <person name="Montmayeur A."/>
            <person name="Mulrain L."/>
            <person name="Navidi A."/>
            <person name="Naylor J."/>
            <person name="Negash T."/>
            <person name="Nguyen T."/>
            <person name="Nguyen N."/>
            <person name="Nicol R."/>
            <person name="Norbu C."/>
            <person name="Norbu N."/>
            <person name="Novod N."/>
            <person name="O'Neill B."/>
            <person name="Osman S."/>
            <person name="Markiewicz E."/>
            <person name="Oyono O.L."/>
            <person name="Patti C."/>
            <person name="Phunkhang P."/>
            <person name="Pierre F."/>
            <person name="Priest M."/>
            <person name="Raghuraman S."/>
            <person name="Rege F."/>
            <person name="Reyes R."/>
            <person name="Rise C."/>
            <person name="Rogov P."/>
            <person name="Ross K."/>
            <person name="Ryan E."/>
            <person name="Settipalli S."/>
            <person name="Shea T."/>
            <person name="Sherpa N."/>
            <person name="Shi L."/>
            <person name="Shih D."/>
            <person name="Sparrow T."/>
            <person name="Spaulding J."/>
            <person name="Stalker J."/>
            <person name="Stange-Thomann N."/>
            <person name="Stavropoulos S."/>
            <person name="Stone C."/>
            <person name="Strader C."/>
            <person name="Tesfaye S."/>
            <person name="Thomson T."/>
            <person name="Thoulutsang Y."/>
            <person name="Thoulutsang D."/>
            <person name="Topham K."/>
            <person name="Topping I."/>
            <person name="Tsamla T."/>
            <person name="Vassiliev H."/>
            <person name="Vo A."/>
            <person name="Wangchuk T."/>
            <person name="Wangdi T."/>
            <person name="Weiand M."/>
            <person name="Wilkinson J."/>
            <person name="Wilson A."/>
            <person name="Yadav S."/>
            <person name="Young G."/>
            <person name="Yu Q."/>
            <person name="Zembek L."/>
            <person name="Zhong D."/>
            <person name="Zimmer A."/>
            <person name="Zwirko Z."/>
            <person name="Jaffe D.B."/>
            <person name="Alvarez P."/>
            <person name="Brockman W."/>
            <person name="Butler J."/>
            <person name="Chin C."/>
            <person name="Gnerre S."/>
            <person name="Grabherr M."/>
            <person name="Kleber M."/>
            <person name="Mauceli E."/>
            <person name="MacCallum I."/>
        </authorList>
    </citation>
    <scope>NUCLEOTIDE SEQUENCE [LARGE SCALE GENOMIC DNA]</scope>
    <source>
        <strain evidence="9">Tucson 14024-0371.13</strain>
    </source>
</reference>
<protein>
    <recommendedName>
        <fullName evidence="7">Homeobox domain-containing protein</fullName>
    </recommendedName>
</protein>
<evidence type="ECO:0000256" key="3">
    <source>
        <dbReference type="ARBA" id="ARBA00023155"/>
    </source>
</evidence>
<dbReference type="CDD" id="cd00086">
    <property type="entry name" value="homeodomain"/>
    <property type="match status" value="1"/>
</dbReference>
<dbReference type="SUPFAM" id="SSF46689">
    <property type="entry name" value="Homeodomain-like"/>
    <property type="match status" value="1"/>
</dbReference>
<dbReference type="PANTHER" id="PTHR24333">
    <property type="entry name" value="HOMEO BOX HB9 LIKE A-RELATED"/>
    <property type="match status" value="1"/>
</dbReference>
<dbReference type="STRING" id="7217.A0A0P8XWM3"/>
<dbReference type="InterPro" id="IPR009057">
    <property type="entry name" value="Homeodomain-like_sf"/>
</dbReference>
<organism evidence="8 9">
    <name type="scientific">Drosophila ananassae</name>
    <name type="common">Fruit fly</name>
    <dbReference type="NCBI Taxonomy" id="7217"/>
    <lineage>
        <taxon>Eukaryota</taxon>
        <taxon>Metazoa</taxon>
        <taxon>Ecdysozoa</taxon>
        <taxon>Arthropoda</taxon>
        <taxon>Hexapoda</taxon>
        <taxon>Insecta</taxon>
        <taxon>Pterygota</taxon>
        <taxon>Neoptera</taxon>
        <taxon>Endopterygota</taxon>
        <taxon>Diptera</taxon>
        <taxon>Brachycera</taxon>
        <taxon>Muscomorpha</taxon>
        <taxon>Ephydroidea</taxon>
        <taxon>Drosophilidae</taxon>
        <taxon>Drosophila</taxon>
        <taxon>Sophophora</taxon>
    </lineage>
</organism>
<feature type="domain" description="Homeobox" evidence="7">
    <location>
        <begin position="42"/>
        <end position="102"/>
    </location>
</feature>
<dbReference type="GO" id="GO:0005634">
    <property type="term" value="C:nucleus"/>
    <property type="evidence" value="ECO:0007669"/>
    <property type="project" value="UniProtKB-SubCell"/>
</dbReference>
<keyword evidence="2 5" id="KW-0238">DNA-binding</keyword>
<evidence type="ECO:0000256" key="2">
    <source>
        <dbReference type="ARBA" id="ARBA00023125"/>
    </source>
</evidence>
<dbReference type="PROSITE" id="PS00027">
    <property type="entry name" value="HOMEOBOX_1"/>
    <property type="match status" value="1"/>
</dbReference>
<comment type="subcellular location">
    <subcellularLocation>
        <location evidence="1 5 6">Nucleus</location>
    </subcellularLocation>
</comment>
<evidence type="ECO:0000256" key="5">
    <source>
        <dbReference type="PROSITE-ProRule" id="PRU00108"/>
    </source>
</evidence>
<gene>
    <name evidence="8" type="primary">Dana\GF26840</name>
    <name evidence="8" type="ORF">GF26840</name>
</gene>
<accession>A0A0P8XWM3</accession>
<dbReference type="InParanoid" id="A0A0P8XWM3"/>
<evidence type="ECO:0000256" key="1">
    <source>
        <dbReference type="ARBA" id="ARBA00004123"/>
    </source>
</evidence>
<keyword evidence="3 5" id="KW-0371">Homeobox</keyword>
<evidence type="ECO:0000256" key="6">
    <source>
        <dbReference type="RuleBase" id="RU000682"/>
    </source>
</evidence>
<feature type="DNA-binding region" description="Homeobox" evidence="5">
    <location>
        <begin position="44"/>
        <end position="103"/>
    </location>
</feature>
<dbReference type="InterPro" id="IPR017970">
    <property type="entry name" value="Homeobox_CS"/>
</dbReference>
<dbReference type="GO" id="GO:0000981">
    <property type="term" value="F:DNA-binding transcription factor activity, RNA polymerase II-specific"/>
    <property type="evidence" value="ECO:0007669"/>
    <property type="project" value="InterPro"/>
</dbReference>
<dbReference type="InterPro" id="IPR020479">
    <property type="entry name" value="HD_metazoa"/>
</dbReference>
<dbReference type="Pfam" id="PF00046">
    <property type="entry name" value="Homeodomain"/>
    <property type="match status" value="1"/>
</dbReference>
<name>A0A0P8XWM3_DROAN</name>
<dbReference type="GO" id="GO:0003677">
    <property type="term" value="F:DNA binding"/>
    <property type="evidence" value="ECO:0007669"/>
    <property type="project" value="UniProtKB-UniRule"/>
</dbReference>
<proteinExistence type="predicted"/>
<dbReference type="AlphaFoldDB" id="A0A0P8XWM3"/>
<dbReference type="PANTHER" id="PTHR24333:SF9">
    <property type="entry name" value="HOMEOBOX DOMAIN-CONTAINING PROTEIN"/>
    <property type="match status" value="1"/>
</dbReference>
<dbReference type="Proteomes" id="UP000007801">
    <property type="component" value="Unassembled WGS sequence"/>
</dbReference>
<dbReference type="InterPro" id="IPR050848">
    <property type="entry name" value="Homeobox_TF"/>
</dbReference>
<dbReference type="PROSITE" id="PS50071">
    <property type="entry name" value="HOMEOBOX_2"/>
    <property type="match status" value="1"/>
</dbReference>
<evidence type="ECO:0000313" key="9">
    <source>
        <dbReference type="Proteomes" id="UP000007801"/>
    </source>
</evidence>
<dbReference type="Gene3D" id="1.10.10.60">
    <property type="entry name" value="Homeodomain-like"/>
    <property type="match status" value="1"/>
</dbReference>
<keyword evidence="9" id="KW-1185">Reference proteome</keyword>
<evidence type="ECO:0000259" key="7">
    <source>
        <dbReference type="PROSITE" id="PS50071"/>
    </source>
</evidence>